<gene>
    <name evidence="3" type="ORF">IRJ41_005526</name>
</gene>
<evidence type="ECO:0000256" key="2">
    <source>
        <dbReference type="SAM" id="Phobius"/>
    </source>
</evidence>
<keyword evidence="2" id="KW-0472">Membrane</keyword>
<dbReference type="AlphaFoldDB" id="A0A9W8C2X6"/>
<dbReference type="EMBL" id="JAFHDT010000008">
    <property type="protein sequence ID" value="KAI7806410.1"/>
    <property type="molecule type" value="Genomic_DNA"/>
</dbReference>
<evidence type="ECO:0000313" key="4">
    <source>
        <dbReference type="Proteomes" id="UP001059041"/>
    </source>
</evidence>
<feature type="transmembrane region" description="Helical" evidence="2">
    <location>
        <begin position="26"/>
        <end position="48"/>
    </location>
</feature>
<proteinExistence type="predicted"/>
<keyword evidence="4" id="KW-1185">Reference proteome</keyword>
<evidence type="ECO:0000256" key="1">
    <source>
        <dbReference type="SAM" id="MobiDB-lite"/>
    </source>
</evidence>
<keyword evidence="2" id="KW-0812">Transmembrane</keyword>
<name>A0A9W8C2X6_TRIRA</name>
<accession>A0A9W8C2X6</accession>
<protein>
    <submittedName>
        <fullName evidence="3">Uncharacterized protein</fullName>
    </submittedName>
</protein>
<comment type="caution">
    <text evidence="3">The sequence shown here is derived from an EMBL/GenBank/DDBJ whole genome shotgun (WGS) entry which is preliminary data.</text>
</comment>
<feature type="region of interest" description="Disordered" evidence="1">
    <location>
        <begin position="55"/>
        <end position="98"/>
    </location>
</feature>
<feature type="compositionally biased region" description="Polar residues" evidence="1">
    <location>
        <begin position="80"/>
        <end position="89"/>
    </location>
</feature>
<reference evidence="3" key="1">
    <citation type="submission" date="2021-02" db="EMBL/GenBank/DDBJ databases">
        <title>Comparative genomics reveals that relaxation of natural selection precedes convergent phenotypic evolution of cavefish.</title>
        <authorList>
            <person name="Peng Z."/>
        </authorList>
    </citation>
    <scope>NUCLEOTIDE SEQUENCE</scope>
    <source>
        <tissue evidence="3">Muscle</tissue>
    </source>
</reference>
<sequence length="161" mass="17850">MADEHLQSACAAQDIAPGKGSATGSIIGGILGVIILLAIIATVVVMVCKRQRKNIDAPPTHKPPPPMKSFSYADRPTISEPISNSQNMYETHREKPETNVSVYYDEGDRHETSQHSAAYSWEQKEALFPDHDDRERDGRMEEERYFSVNRGSSFVSSAVVV</sequence>
<evidence type="ECO:0000313" key="3">
    <source>
        <dbReference type="EMBL" id="KAI7806410.1"/>
    </source>
</evidence>
<dbReference type="Proteomes" id="UP001059041">
    <property type="component" value="Linkage Group LG8"/>
</dbReference>
<organism evidence="3 4">
    <name type="scientific">Triplophysa rosa</name>
    <name type="common">Cave loach</name>
    <dbReference type="NCBI Taxonomy" id="992332"/>
    <lineage>
        <taxon>Eukaryota</taxon>
        <taxon>Metazoa</taxon>
        <taxon>Chordata</taxon>
        <taxon>Craniata</taxon>
        <taxon>Vertebrata</taxon>
        <taxon>Euteleostomi</taxon>
        <taxon>Actinopterygii</taxon>
        <taxon>Neopterygii</taxon>
        <taxon>Teleostei</taxon>
        <taxon>Ostariophysi</taxon>
        <taxon>Cypriniformes</taxon>
        <taxon>Nemacheilidae</taxon>
        <taxon>Triplophysa</taxon>
    </lineage>
</organism>
<keyword evidence="2" id="KW-1133">Transmembrane helix</keyword>